<dbReference type="OrthoDB" id="551874at2759"/>
<protein>
    <submittedName>
        <fullName evidence="2">Uncharacterized protein</fullName>
    </submittedName>
</protein>
<keyword evidence="3" id="KW-1185">Reference proteome</keyword>
<comment type="caution">
    <text evidence="2">The sequence shown here is derived from an EMBL/GenBank/DDBJ whole genome shotgun (WGS) entry which is preliminary data.</text>
</comment>
<reference evidence="2 3" key="1">
    <citation type="journal article" date="2023" name="Commun. Biol.">
        <title>Reorganization of the ancestral sex-determining regions during the evolution of trioecy in Pleodorina starrii.</title>
        <authorList>
            <person name="Takahashi K."/>
            <person name="Suzuki S."/>
            <person name="Kawai-Toyooka H."/>
            <person name="Yamamoto K."/>
            <person name="Hamaji T."/>
            <person name="Ootsuki R."/>
            <person name="Yamaguchi H."/>
            <person name="Kawachi M."/>
            <person name="Higashiyama T."/>
            <person name="Nozaki H."/>
        </authorList>
    </citation>
    <scope>NUCLEOTIDE SEQUENCE [LARGE SCALE GENOMIC DNA]</scope>
    <source>
        <strain evidence="2 3">NIES-4479</strain>
    </source>
</reference>
<name>A0A9W6BUS5_9CHLO</name>
<organism evidence="2 3">
    <name type="scientific">Pleodorina starrii</name>
    <dbReference type="NCBI Taxonomy" id="330485"/>
    <lineage>
        <taxon>Eukaryota</taxon>
        <taxon>Viridiplantae</taxon>
        <taxon>Chlorophyta</taxon>
        <taxon>core chlorophytes</taxon>
        <taxon>Chlorophyceae</taxon>
        <taxon>CS clade</taxon>
        <taxon>Chlamydomonadales</taxon>
        <taxon>Volvocaceae</taxon>
        <taxon>Pleodorina</taxon>
    </lineage>
</organism>
<feature type="compositionally biased region" description="Low complexity" evidence="1">
    <location>
        <begin position="31"/>
        <end position="52"/>
    </location>
</feature>
<feature type="region of interest" description="Disordered" evidence="1">
    <location>
        <begin position="1"/>
        <end position="72"/>
    </location>
</feature>
<feature type="compositionally biased region" description="Gly residues" evidence="1">
    <location>
        <begin position="149"/>
        <end position="158"/>
    </location>
</feature>
<gene>
    <name evidence="2" type="primary">PLEST005210</name>
    <name evidence="2" type="ORF">PLESTB_001381300</name>
</gene>
<feature type="region of interest" description="Disordered" evidence="1">
    <location>
        <begin position="113"/>
        <end position="170"/>
    </location>
</feature>
<dbReference type="EMBL" id="BRXU01000023">
    <property type="protein sequence ID" value="GLC58622.1"/>
    <property type="molecule type" value="Genomic_DNA"/>
</dbReference>
<dbReference type="Proteomes" id="UP001165080">
    <property type="component" value="Unassembled WGS sequence"/>
</dbReference>
<accession>A0A9W6BUS5</accession>
<evidence type="ECO:0000313" key="2">
    <source>
        <dbReference type="EMBL" id="GLC58622.1"/>
    </source>
</evidence>
<evidence type="ECO:0000313" key="3">
    <source>
        <dbReference type="Proteomes" id="UP001165080"/>
    </source>
</evidence>
<sequence>METEEGPGYADFSPPPGSRSDPRDIPRSRYRAAATGVAAASADSSYYEAAEAAEPRHSGLGAGGDGGGGGGAAAAVGSWPSHGLGDGFVSGGRHVLYCGADIPMEQLKMGHWHHSQRPRGLSPLQAAASSPRATQHHLGEGLFSRAAEAGGGGGGGAAREGDRPMGQQGASWMATYPGAQERQLGLAQPPEPAGGETIEDDVVEVEADTPAGYHVAATVLHPADSKDPEEYVVAATAVMPPTHGSGGGAPAY</sequence>
<dbReference type="AlphaFoldDB" id="A0A9W6BUS5"/>
<evidence type="ECO:0000256" key="1">
    <source>
        <dbReference type="SAM" id="MobiDB-lite"/>
    </source>
</evidence>
<feature type="compositionally biased region" description="Gly residues" evidence="1">
    <location>
        <begin position="60"/>
        <end position="72"/>
    </location>
</feature>
<proteinExistence type="predicted"/>